<dbReference type="Pfam" id="PF24608">
    <property type="entry name" value="PDDEXK_15"/>
    <property type="match status" value="1"/>
</dbReference>
<dbReference type="Proteomes" id="UP000482209">
    <property type="component" value="Unassembled WGS sequence"/>
</dbReference>
<dbReference type="GO" id="GO:0003676">
    <property type="term" value="F:nucleic acid binding"/>
    <property type="evidence" value="ECO:0007669"/>
    <property type="project" value="InterPro"/>
</dbReference>
<dbReference type="InterPro" id="IPR056931">
    <property type="entry name" value="D14-like"/>
</dbReference>
<evidence type="ECO:0000313" key="1">
    <source>
        <dbReference type="EMBL" id="MSS64575.1"/>
    </source>
</evidence>
<proteinExistence type="predicted"/>
<comment type="caution">
    <text evidence="1">The sequence shown here is derived from an EMBL/GenBank/DDBJ whole genome shotgun (WGS) entry which is preliminary data.</text>
</comment>
<dbReference type="RefSeq" id="WP_154519970.1">
    <property type="nucleotide sequence ID" value="NZ_VUMT01000022.1"/>
</dbReference>
<dbReference type="AlphaFoldDB" id="A0A6L5Y0I0"/>
<sequence length="105" mass="12217">MNSREKGAAGERELANYLKEKGYQTRRGQQYCGANGDADVVGLPGIHIECKRVEKLNIENAINQSCFDARKGEIPTVIHRKNRKKWLVTMRLDDWIEMYQKFMEK</sequence>
<dbReference type="Gene3D" id="3.40.1350.10">
    <property type="match status" value="1"/>
</dbReference>
<evidence type="ECO:0008006" key="3">
    <source>
        <dbReference type="Google" id="ProtNLM"/>
    </source>
</evidence>
<dbReference type="SUPFAM" id="SSF52980">
    <property type="entry name" value="Restriction endonuclease-like"/>
    <property type="match status" value="1"/>
</dbReference>
<reference evidence="1 2" key="1">
    <citation type="submission" date="2019-08" db="EMBL/GenBank/DDBJ databases">
        <title>In-depth cultivation of the pig gut microbiome towards novel bacterial diversity and tailored functional studies.</title>
        <authorList>
            <person name="Wylensek D."/>
            <person name="Hitch T.C.A."/>
            <person name="Clavel T."/>
        </authorList>
    </citation>
    <scope>NUCLEOTIDE SEQUENCE [LARGE SCALE GENOMIC DNA]</scope>
    <source>
        <strain evidence="1 2">WCA-693-APC-MOT-I</strain>
    </source>
</reference>
<organism evidence="1 2">
    <name type="scientific">Velocimicrobium porci</name>
    <dbReference type="NCBI Taxonomy" id="2606634"/>
    <lineage>
        <taxon>Bacteria</taxon>
        <taxon>Bacillati</taxon>
        <taxon>Bacillota</taxon>
        <taxon>Clostridia</taxon>
        <taxon>Lachnospirales</taxon>
        <taxon>Lachnospiraceae</taxon>
        <taxon>Velocimicrobium</taxon>
    </lineage>
</organism>
<accession>A0A6L5Y0I0</accession>
<evidence type="ECO:0000313" key="2">
    <source>
        <dbReference type="Proteomes" id="UP000482209"/>
    </source>
</evidence>
<dbReference type="InterPro" id="IPR011856">
    <property type="entry name" value="tRNA_endonuc-like_dom_sf"/>
</dbReference>
<name>A0A6L5Y0I0_9FIRM</name>
<dbReference type="EMBL" id="VUMT01000022">
    <property type="protein sequence ID" value="MSS64575.1"/>
    <property type="molecule type" value="Genomic_DNA"/>
</dbReference>
<keyword evidence="2" id="KW-1185">Reference proteome</keyword>
<dbReference type="InterPro" id="IPR011335">
    <property type="entry name" value="Restrct_endonuc-II-like"/>
</dbReference>
<protein>
    <recommendedName>
        <fullName evidence="3">Holliday junction resolvase</fullName>
    </recommendedName>
</protein>
<gene>
    <name evidence="1" type="ORF">FYJ58_11915</name>
</gene>